<dbReference type="Proteomes" id="UP000701341">
    <property type="component" value="Unassembled WGS sequence"/>
</dbReference>
<dbReference type="InterPro" id="IPR017328">
    <property type="entry name" value="Sirtuin_class_I"/>
</dbReference>
<dbReference type="InterPro" id="IPR003000">
    <property type="entry name" value="Sirtuin"/>
</dbReference>
<dbReference type="PIRSF" id="PIRSF037938">
    <property type="entry name" value="SIR2_euk"/>
    <property type="match status" value="1"/>
</dbReference>
<keyword evidence="4 6" id="KW-0862">Zinc</keyword>
<keyword evidence="5 6" id="KW-0520">NAD</keyword>
<dbReference type="GO" id="GO:0005634">
    <property type="term" value="C:nucleus"/>
    <property type="evidence" value="ECO:0007669"/>
    <property type="project" value="TreeGrafter"/>
</dbReference>
<keyword evidence="3 6" id="KW-0479">Metal-binding</keyword>
<feature type="binding site" evidence="9 10">
    <location>
        <position position="148"/>
    </location>
    <ligand>
        <name>Zn(2+)</name>
        <dbReference type="ChEBI" id="CHEBI:29105"/>
    </ligand>
</feature>
<reference evidence="12" key="1">
    <citation type="submission" date="2020-02" db="EMBL/GenBank/DDBJ databases">
        <authorList>
            <person name="Lichtner F.J."/>
        </authorList>
    </citation>
    <scope>NUCLEOTIDE SEQUENCE</scope>
    <source>
        <strain evidence="12">G10</strain>
    </source>
</reference>
<feature type="binding site" evidence="8">
    <location>
        <begin position="214"/>
        <end position="215"/>
    </location>
    <ligand>
        <name>NAD(+)</name>
        <dbReference type="ChEBI" id="CHEBI:57540"/>
    </ligand>
</feature>
<name>A0A9P5GHF9_PENCR</name>
<evidence type="ECO:0000256" key="1">
    <source>
        <dbReference type="ARBA" id="ARBA00006924"/>
    </source>
</evidence>
<dbReference type="InterPro" id="IPR026590">
    <property type="entry name" value="Ssirtuin_cat_dom"/>
</dbReference>
<dbReference type="GO" id="GO:0008270">
    <property type="term" value="F:zinc ion binding"/>
    <property type="evidence" value="ECO:0007669"/>
    <property type="project" value="UniProtKB-UniRule"/>
</dbReference>
<organism evidence="12 13">
    <name type="scientific">Penicillium crustosum</name>
    <name type="common">Blue mold fungus</name>
    <dbReference type="NCBI Taxonomy" id="36656"/>
    <lineage>
        <taxon>Eukaryota</taxon>
        <taxon>Fungi</taxon>
        <taxon>Dikarya</taxon>
        <taxon>Ascomycota</taxon>
        <taxon>Pezizomycotina</taxon>
        <taxon>Eurotiomycetes</taxon>
        <taxon>Eurotiomycetidae</taxon>
        <taxon>Eurotiales</taxon>
        <taxon>Aspergillaceae</taxon>
        <taxon>Penicillium</taxon>
    </lineage>
</organism>
<dbReference type="Pfam" id="PF02146">
    <property type="entry name" value="SIR2"/>
    <property type="match status" value="1"/>
</dbReference>
<comment type="cofactor">
    <cofactor evidence="9">
        <name>Zn(2+)</name>
        <dbReference type="ChEBI" id="CHEBI:29105"/>
    </cofactor>
    <text evidence="9">Binds 1 zinc ion per subunit.</text>
</comment>
<feature type="binding site" evidence="9 10">
    <location>
        <position position="177"/>
    </location>
    <ligand>
        <name>Zn(2+)</name>
        <dbReference type="ChEBI" id="CHEBI:29105"/>
    </ligand>
</feature>
<proteinExistence type="inferred from homology"/>
<feature type="binding site" evidence="8">
    <location>
        <begin position="120"/>
        <end position="123"/>
    </location>
    <ligand>
        <name>NAD(+)</name>
        <dbReference type="ChEBI" id="CHEBI:57540"/>
    </ligand>
</feature>
<evidence type="ECO:0000256" key="5">
    <source>
        <dbReference type="ARBA" id="ARBA00023027"/>
    </source>
</evidence>
<dbReference type="EMBL" id="JAAOZQ010000044">
    <property type="protein sequence ID" value="KAF7523395.1"/>
    <property type="molecule type" value="Genomic_DNA"/>
</dbReference>
<feature type="active site" description="Proton acceptor" evidence="7 10">
    <location>
        <position position="140"/>
    </location>
</feature>
<evidence type="ECO:0000256" key="3">
    <source>
        <dbReference type="ARBA" id="ARBA00022723"/>
    </source>
</evidence>
<evidence type="ECO:0000256" key="7">
    <source>
        <dbReference type="PIRSR" id="PIRSR037938-1"/>
    </source>
</evidence>
<dbReference type="Gene3D" id="3.40.50.1220">
    <property type="entry name" value="TPP-binding domain"/>
    <property type="match status" value="1"/>
</dbReference>
<protein>
    <recommendedName>
        <fullName evidence="6">NAD-dependent protein deacetylase</fullName>
        <ecNumber evidence="6">2.3.1.286</ecNumber>
    </recommendedName>
</protein>
<dbReference type="InterPro" id="IPR029035">
    <property type="entry name" value="DHS-like_NAD/FAD-binding_dom"/>
</dbReference>
<evidence type="ECO:0000256" key="8">
    <source>
        <dbReference type="PIRSR" id="PIRSR037938-2"/>
    </source>
</evidence>
<dbReference type="EC" id="2.3.1.286" evidence="6"/>
<evidence type="ECO:0000259" key="11">
    <source>
        <dbReference type="PROSITE" id="PS50305"/>
    </source>
</evidence>
<feature type="binding site" evidence="10">
    <location>
        <position position="172"/>
    </location>
    <ligand>
        <name>Zn(2+)</name>
        <dbReference type="ChEBI" id="CHEBI:29105"/>
    </ligand>
</feature>
<evidence type="ECO:0000256" key="9">
    <source>
        <dbReference type="PIRSR" id="PIRSR037938-3"/>
    </source>
</evidence>
<evidence type="ECO:0000256" key="4">
    <source>
        <dbReference type="ARBA" id="ARBA00022833"/>
    </source>
</evidence>
<accession>A0A9P5GHF9</accession>
<dbReference type="OrthoDB" id="420264at2759"/>
<evidence type="ECO:0000313" key="13">
    <source>
        <dbReference type="Proteomes" id="UP000701341"/>
    </source>
</evidence>
<feature type="binding site" evidence="8">
    <location>
        <begin position="238"/>
        <end position="240"/>
    </location>
    <ligand>
        <name>NAD(+)</name>
        <dbReference type="ChEBI" id="CHEBI:57540"/>
    </ligand>
</feature>
<comment type="caution">
    <text evidence="12">The sequence shown here is derived from an EMBL/GenBank/DDBJ whole genome shotgun (WGS) entry which is preliminary data.</text>
</comment>
<dbReference type="PROSITE" id="PS50305">
    <property type="entry name" value="SIRTUIN"/>
    <property type="match status" value="1"/>
</dbReference>
<dbReference type="SUPFAM" id="SSF52467">
    <property type="entry name" value="DHS-like NAD/FAD-binding domain"/>
    <property type="match status" value="1"/>
</dbReference>
<gene>
    <name evidence="12" type="ORF">PCG10_006597</name>
</gene>
<sequence length="342" mass="37409">MSGNASDNTTASMRPDIQSIVDRIKGGTVTRIVVLTGAGISTGAGIPDFRSPNTGLYDKLAPLRLPYPEAIFHINYFSHTPEPFYAIARARHPGNLKPTVTHAFLALLAKKNLLHFLFTQNIDGLEQDAGVPPDKVLWAHGNWKSQHCYKCNSSYPDDLMNKAILHGEVPYCLESGCGGAVKPDVVFFGQSLPTEFDEKEKEVLEADLMLVMGTSLRVAPCSRLPGLVKEGIPRVLINNEKAGDLGNRDEDVCILGSCDDGVRQLADALGWGEDLNSLWKESVTAKKDEEIFEGGPSLDECIEKLASSMKDKMKVSDGHKRMLENHLNSKFEQMIARGPASS</sequence>
<evidence type="ECO:0000256" key="6">
    <source>
        <dbReference type="PIRNR" id="PIRNR037938"/>
    </source>
</evidence>
<comment type="similarity">
    <text evidence="1 6">Belongs to the sirtuin family. Class I subfamily.</text>
</comment>
<dbReference type="AlphaFoldDB" id="A0A9P5GHF9"/>
<dbReference type="PANTHER" id="PTHR11085:SF14">
    <property type="entry name" value="NAD-DEPENDENT PROTEIN DEACETYLASE HST2-2"/>
    <property type="match status" value="1"/>
</dbReference>
<keyword evidence="2 6" id="KW-0808">Transferase</keyword>
<dbReference type="InterPro" id="IPR050134">
    <property type="entry name" value="NAD-dep_sirtuin_deacylases"/>
</dbReference>
<feature type="domain" description="Deacetylase sirtuin-type" evidence="11">
    <location>
        <begin position="10"/>
        <end position="272"/>
    </location>
</feature>
<feature type="binding site" evidence="8">
    <location>
        <begin position="38"/>
        <end position="42"/>
    </location>
    <ligand>
        <name>NAD(+)</name>
        <dbReference type="ChEBI" id="CHEBI:57540"/>
    </ligand>
</feature>
<comment type="catalytic activity">
    <reaction evidence="6">
        <text>N(6)-acetyl-L-lysyl-[protein] + NAD(+) + H2O = 2''-O-acetyl-ADP-D-ribose + nicotinamide + L-lysyl-[protein]</text>
        <dbReference type="Rhea" id="RHEA:43636"/>
        <dbReference type="Rhea" id="RHEA-COMP:9752"/>
        <dbReference type="Rhea" id="RHEA-COMP:10731"/>
        <dbReference type="ChEBI" id="CHEBI:15377"/>
        <dbReference type="ChEBI" id="CHEBI:17154"/>
        <dbReference type="ChEBI" id="CHEBI:29969"/>
        <dbReference type="ChEBI" id="CHEBI:57540"/>
        <dbReference type="ChEBI" id="CHEBI:61930"/>
        <dbReference type="ChEBI" id="CHEBI:83767"/>
        <dbReference type="EC" id="2.3.1.286"/>
    </reaction>
</comment>
<evidence type="ECO:0000256" key="10">
    <source>
        <dbReference type="PROSITE-ProRule" id="PRU00236"/>
    </source>
</evidence>
<dbReference type="Gene3D" id="3.30.1600.10">
    <property type="entry name" value="SIR2/SIRT2 'Small Domain"/>
    <property type="match status" value="1"/>
</dbReference>
<evidence type="ECO:0000256" key="2">
    <source>
        <dbReference type="ARBA" id="ARBA00022679"/>
    </source>
</evidence>
<evidence type="ECO:0000313" key="12">
    <source>
        <dbReference type="EMBL" id="KAF7523395.1"/>
    </source>
</evidence>
<keyword evidence="13" id="KW-1185">Reference proteome</keyword>
<dbReference type="InterPro" id="IPR026591">
    <property type="entry name" value="Sirtuin_cat_small_dom_sf"/>
</dbReference>
<feature type="binding site" evidence="8">
    <location>
        <position position="258"/>
    </location>
    <ligand>
        <name>NAD(+)</name>
        <dbReference type="ChEBI" id="CHEBI:57540"/>
    </ligand>
</feature>
<dbReference type="GO" id="GO:0070403">
    <property type="term" value="F:NAD+ binding"/>
    <property type="evidence" value="ECO:0007669"/>
    <property type="project" value="UniProtKB-UniRule"/>
</dbReference>
<feature type="binding site" evidence="8">
    <location>
        <begin position="48"/>
        <end position="50"/>
    </location>
    <ligand>
        <name>NAD(+)</name>
        <dbReference type="ChEBI" id="CHEBI:57540"/>
    </ligand>
</feature>
<feature type="binding site" evidence="9 10">
    <location>
        <position position="151"/>
    </location>
    <ligand>
        <name>Zn(2+)</name>
        <dbReference type="ChEBI" id="CHEBI:29105"/>
    </ligand>
</feature>
<dbReference type="GO" id="GO:0017136">
    <property type="term" value="F:histone deacetylase activity, NAD-dependent"/>
    <property type="evidence" value="ECO:0007669"/>
    <property type="project" value="InterPro"/>
</dbReference>
<dbReference type="PANTHER" id="PTHR11085">
    <property type="entry name" value="NAD-DEPENDENT PROTEIN DEACYLASE SIRTUIN-5, MITOCHONDRIAL-RELATED"/>
    <property type="match status" value="1"/>
</dbReference>